<dbReference type="Gene3D" id="3.60.21.10">
    <property type="match status" value="1"/>
</dbReference>
<reference evidence="2 3" key="1">
    <citation type="submission" date="2024-09" db="EMBL/GenBank/DDBJ databases">
        <authorList>
            <person name="Sun Q."/>
            <person name="Mori K."/>
        </authorList>
    </citation>
    <scope>NUCLEOTIDE SEQUENCE [LARGE SCALE GENOMIC DNA]</scope>
    <source>
        <strain evidence="2 3">JCM 11683</strain>
    </source>
</reference>
<dbReference type="Pfam" id="PF00149">
    <property type="entry name" value="Metallophos"/>
    <property type="match status" value="1"/>
</dbReference>
<dbReference type="InterPro" id="IPR029052">
    <property type="entry name" value="Metallo-depent_PP-like"/>
</dbReference>
<dbReference type="EMBL" id="JBHMAU010000025">
    <property type="protein sequence ID" value="MFB9775422.1"/>
    <property type="molecule type" value="Genomic_DNA"/>
</dbReference>
<dbReference type="Proteomes" id="UP001589707">
    <property type="component" value="Unassembled WGS sequence"/>
</dbReference>
<dbReference type="PANTHER" id="PTHR31302:SF20">
    <property type="entry name" value="CONSERVED PROTEIN"/>
    <property type="match status" value="1"/>
</dbReference>
<dbReference type="SUPFAM" id="SSF56300">
    <property type="entry name" value="Metallo-dependent phosphatases"/>
    <property type="match status" value="1"/>
</dbReference>
<dbReference type="InterPro" id="IPR004843">
    <property type="entry name" value="Calcineurin-like_PHP"/>
</dbReference>
<comment type="caution">
    <text evidence="2">The sequence shown here is derived from an EMBL/GenBank/DDBJ whole genome shotgun (WGS) entry which is preliminary data.</text>
</comment>
<organism evidence="2 3">
    <name type="scientific">Brevibacterium otitidis</name>
    <dbReference type="NCBI Taxonomy" id="53364"/>
    <lineage>
        <taxon>Bacteria</taxon>
        <taxon>Bacillati</taxon>
        <taxon>Actinomycetota</taxon>
        <taxon>Actinomycetes</taxon>
        <taxon>Micrococcales</taxon>
        <taxon>Brevibacteriaceae</taxon>
        <taxon>Brevibacterium</taxon>
    </lineage>
</organism>
<protein>
    <submittedName>
        <fullName evidence="2">Metallophosphoesterase</fullName>
    </submittedName>
</protein>
<evidence type="ECO:0000313" key="2">
    <source>
        <dbReference type="EMBL" id="MFB9775422.1"/>
    </source>
</evidence>
<evidence type="ECO:0000259" key="1">
    <source>
        <dbReference type="Pfam" id="PF00149"/>
    </source>
</evidence>
<dbReference type="PANTHER" id="PTHR31302">
    <property type="entry name" value="TRANSMEMBRANE PROTEIN WITH METALLOPHOSPHOESTERASE DOMAIN-RELATED"/>
    <property type="match status" value="1"/>
</dbReference>
<dbReference type="InterPro" id="IPR051158">
    <property type="entry name" value="Metallophosphoesterase_sf"/>
</dbReference>
<name>A0ABV5WZ00_9MICO</name>
<keyword evidence="3" id="KW-1185">Reference proteome</keyword>
<proteinExistence type="predicted"/>
<feature type="domain" description="Calcineurin-like phosphoesterase" evidence="1">
    <location>
        <begin position="51"/>
        <end position="237"/>
    </location>
</feature>
<sequence>MNRSLATTITAAGAVGAIGLAGAVWAAGIEPTLFRIRRSTLPVLPAGAEDLRVLHISDLHLCPWQKRKMAWVSQLAELEPDLVVNTGDNLSAPMLEELLDVYAGLLDVPGVFVLGSNDFYAPQLKNPLRYLQAPSEVKHSTKNAAMPTLELVDAFAERGWMFLDNRDAELELRGTRIAFAGTGDAHMDRDRIDEQWPRFDSTEADLRIGVTHAPYLRVLDAFAAAGADLAFAGHTHGGQLCVPFYGALVTNCDLPPRHAKGVFDYAGMTVNVSGGLGFSPFAPVRFACPPEVSLLTLTART</sequence>
<accession>A0ABV5WZ00</accession>
<dbReference type="RefSeq" id="WP_376838530.1">
    <property type="nucleotide sequence ID" value="NZ_JBHMAU010000025.1"/>
</dbReference>
<gene>
    <name evidence="2" type="ORF">ACFFN1_03190</name>
</gene>
<evidence type="ECO:0000313" key="3">
    <source>
        <dbReference type="Proteomes" id="UP001589707"/>
    </source>
</evidence>